<protein>
    <submittedName>
        <fullName evidence="2">Uncharacterized protein</fullName>
    </submittedName>
</protein>
<dbReference type="Proteomes" id="UP000070198">
    <property type="component" value="Unassembled WGS sequence"/>
</dbReference>
<comment type="caution">
    <text evidence="2">The sequence shown here is derived from an EMBL/GenBank/DDBJ whole genome shotgun (WGS) entry which is preliminary data.</text>
</comment>
<accession>A0A139QPE8</accession>
<dbReference type="AlphaFoldDB" id="A0A139QPE8"/>
<evidence type="ECO:0000313" key="2">
    <source>
        <dbReference type="EMBL" id="KXU04409.1"/>
    </source>
</evidence>
<dbReference type="RefSeq" id="WP_061458935.1">
    <property type="nucleotide sequence ID" value="NZ_KQ968749.1"/>
</dbReference>
<evidence type="ECO:0000313" key="3">
    <source>
        <dbReference type="Proteomes" id="UP000070198"/>
    </source>
</evidence>
<name>A0A139QPE8_9STRE</name>
<sequence>MVIKIDGDSGVYTKISNLNDKLDIFEDSLIDLSSKIDDYKAKLTGESYESFFSTLGSNIESQKTNIAKYRVLLADANNYVNDMENAESGVSFN</sequence>
<gene>
    <name evidence="1" type="ORF">SGADD02_01503</name>
    <name evidence="2" type="ORF">SGADD03_01852</name>
</gene>
<dbReference type="Proteomes" id="UP000071927">
    <property type="component" value="Unassembled WGS sequence"/>
</dbReference>
<dbReference type="EMBL" id="LQXV01000384">
    <property type="protein sequence ID" value="KXU04409.1"/>
    <property type="molecule type" value="Genomic_DNA"/>
</dbReference>
<dbReference type="PATRIC" id="fig|315405.11.peg.1766"/>
<reference evidence="3 4" key="1">
    <citation type="submission" date="2016-01" db="EMBL/GenBank/DDBJ databases">
        <title>Highly variable Streptococcus oralis are common among viridans streptococci isolated from primates.</title>
        <authorList>
            <person name="Denapaite D."/>
            <person name="Rieger M."/>
            <person name="Koendgen S."/>
            <person name="Brueckner R."/>
            <person name="Ochigava I."/>
            <person name="Kappeler P."/>
            <person name="Maetz-Rensing K."/>
            <person name="Leendertz F."/>
            <person name="Hakenbeck R."/>
        </authorList>
    </citation>
    <scope>NUCLEOTIDE SEQUENCE [LARGE SCALE GENOMIC DNA]</scope>
    <source>
        <strain evidence="1 3">DD02</strain>
        <strain evidence="2 4">DD03</strain>
    </source>
</reference>
<dbReference type="EMBL" id="LQOF01000306">
    <property type="protein sequence ID" value="KXT67135.1"/>
    <property type="molecule type" value="Genomic_DNA"/>
</dbReference>
<evidence type="ECO:0000313" key="1">
    <source>
        <dbReference type="EMBL" id="KXT67135.1"/>
    </source>
</evidence>
<proteinExistence type="predicted"/>
<organism evidence="2 4">
    <name type="scientific">Streptococcus gallolyticus</name>
    <dbReference type="NCBI Taxonomy" id="315405"/>
    <lineage>
        <taxon>Bacteria</taxon>
        <taxon>Bacillati</taxon>
        <taxon>Bacillota</taxon>
        <taxon>Bacilli</taxon>
        <taxon>Lactobacillales</taxon>
        <taxon>Streptococcaceae</taxon>
        <taxon>Streptococcus</taxon>
    </lineage>
</organism>
<evidence type="ECO:0000313" key="4">
    <source>
        <dbReference type="Proteomes" id="UP000071927"/>
    </source>
</evidence>